<evidence type="ECO:0000259" key="1">
    <source>
        <dbReference type="Pfam" id="PF00149"/>
    </source>
</evidence>
<comment type="caution">
    <text evidence="2">The sequence shown here is derived from an EMBL/GenBank/DDBJ whole genome shotgun (WGS) entry which is preliminary data.</text>
</comment>
<dbReference type="Pfam" id="PF00149">
    <property type="entry name" value="Metallophos"/>
    <property type="match status" value="1"/>
</dbReference>
<dbReference type="InterPro" id="IPR029052">
    <property type="entry name" value="Metallo-depent_PP-like"/>
</dbReference>
<organism evidence="2 3">
    <name type="scientific">Calicophoron daubneyi</name>
    <name type="common">Rumen fluke</name>
    <name type="synonym">Paramphistomum daubneyi</name>
    <dbReference type="NCBI Taxonomy" id="300641"/>
    <lineage>
        <taxon>Eukaryota</taxon>
        <taxon>Metazoa</taxon>
        <taxon>Spiralia</taxon>
        <taxon>Lophotrochozoa</taxon>
        <taxon>Platyhelminthes</taxon>
        <taxon>Trematoda</taxon>
        <taxon>Digenea</taxon>
        <taxon>Plagiorchiida</taxon>
        <taxon>Pronocephalata</taxon>
        <taxon>Paramphistomoidea</taxon>
        <taxon>Paramphistomidae</taxon>
        <taxon>Calicophoron</taxon>
    </lineage>
</organism>
<dbReference type="Gene3D" id="3.60.21.10">
    <property type="match status" value="1"/>
</dbReference>
<reference evidence="2" key="1">
    <citation type="submission" date="2024-06" db="EMBL/GenBank/DDBJ databases">
        <authorList>
            <person name="Liu X."/>
            <person name="Lenzi L."/>
            <person name="Haldenby T S."/>
            <person name="Uol C."/>
        </authorList>
    </citation>
    <scope>NUCLEOTIDE SEQUENCE</scope>
</reference>
<accession>A0AAV2TN19</accession>
<dbReference type="AlphaFoldDB" id="A0AAV2TN19"/>
<dbReference type="GO" id="GO:0016787">
    <property type="term" value="F:hydrolase activity"/>
    <property type="evidence" value="ECO:0007669"/>
    <property type="project" value="InterPro"/>
</dbReference>
<evidence type="ECO:0000313" key="3">
    <source>
        <dbReference type="Proteomes" id="UP001497525"/>
    </source>
</evidence>
<gene>
    <name evidence="2" type="ORF">CDAUBV1_LOCUS11924</name>
</gene>
<name>A0AAV2TN19_CALDB</name>
<protein>
    <recommendedName>
        <fullName evidence="1">Calcineurin-like phosphoesterase domain-containing protein</fullName>
    </recommendedName>
</protein>
<sequence>MGPTSLPQCPSLCRAIAHRISVSASEKLNKSMDIRFVILSDPQLGLLENYVEQRPVPYHWDRDLDGVNRAIRLINRLRPKPSFVMVTGDMVHGKPGCSMRQPQTKDILEAFAKLDSNIKLFVLPGNHDLDDSPTSDSLRDYTESWGDDYYSFKMSQTKFLVLNSQYLFDDSKCTQESAEFHRWLDLELETLKREEEQRPIVFQHIPYFTDTAEENDSYFNLPQRNRLSLLSRLYDAGVRYVFAGHLHRNAIKSWVPDKNSDPIHLITTSAVFVQLGPDHPGIRLVRASSSSSVDHAYWSLDELEDLFNKNVQPTYSRS</sequence>
<dbReference type="InterPro" id="IPR004843">
    <property type="entry name" value="Calcineurin-like_PHP"/>
</dbReference>
<proteinExistence type="predicted"/>
<feature type="domain" description="Calcineurin-like phosphoesterase" evidence="1">
    <location>
        <begin position="34"/>
        <end position="248"/>
    </location>
</feature>
<dbReference type="Proteomes" id="UP001497525">
    <property type="component" value="Unassembled WGS sequence"/>
</dbReference>
<dbReference type="SUPFAM" id="SSF56300">
    <property type="entry name" value="Metallo-dependent phosphatases"/>
    <property type="match status" value="1"/>
</dbReference>
<evidence type="ECO:0000313" key="2">
    <source>
        <dbReference type="EMBL" id="CAL5137639.1"/>
    </source>
</evidence>
<dbReference type="EMBL" id="CAXLJL010000412">
    <property type="protein sequence ID" value="CAL5137639.1"/>
    <property type="molecule type" value="Genomic_DNA"/>
</dbReference>
<dbReference type="PANTHER" id="PTHR43143">
    <property type="entry name" value="METALLOPHOSPHOESTERASE, CALCINEURIN SUPERFAMILY"/>
    <property type="match status" value="1"/>
</dbReference>
<dbReference type="PANTHER" id="PTHR43143:SF1">
    <property type="entry name" value="SERINE_THREONINE-PROTEIN PHOSPHATASE CPPED1"/>
    <property type="match status" value="1"/>
</dbReference>
<dbReference type="InterPro" id="IPR051918">
    <property type="entry name" value="STPP_CPPED1"/>
</dbReference>